<dbReference type="GO" id="GO:0004497">
    <property type="term" value="F:monooxygenase activity"/>
    <property type="evidence" value="ECO:0007669"/>
    <property type="project" value="InterPro"/>
</dbReference>
<dbReference type="PANTHER" id="PTHR43747">
    <property type="entry name" value="FAD-BINDING PROTEIN"/>
    <property type="match status" value="1"/>
</dbReference>
<dbReference type="RefSeq" id="WP_208843900.1">
    <property type="nucleotide sequence ID" value="NZ_CP072133.1"/>
</dbReference>
<dbReference type="PANTHER" id="PTHR43747:SF1">
    <property type="entry name" value="SLR1998 PROTEIN"/>
    <property type="match status" value="1"/>
</dbReference>
<keyword evidence="2" id="KW-1185">Reference proteome</keyword>
<protein>
    <submittedName>
        <fullName evidence="1">NAD(P)/FAD-dependent oxidoreductase</fullName>
    </submittedName>
</protein>
<gene>
    <name evidence="1" type="ORF">J5O05_05225</name>
</gene>
<accession>A0A975HLN7</accession>
<evidence type="ECO:0000313" key="1">
    <source>
        <dbReference type="EMBL" id="QTH72278.1"/>
    </source>
</evidence>
<dbReference type="InterPro" id="IPR036188">
    <property type="entry name" value="FAD/NAD-bd_sf"/>
</dbReference>
<dbReference type="InterPro" id="IPR006905">
    <property type="entry name" value="Flavin_halogenase"/>
</dbReference>
<proteinExistence type="predicted"/>
<dbReference type="Gene3D" id="3.30.9.100">
    <property type="match status" value="1"/>
</dbReference>
<dbReference type="AlphaFoldDB" id="A0A975HLN7"/>
<dbReference type="KEGG" id="pxi:J5O05_05225"/>
<dbReference type="Pfam" id="PF04820">
    <property type="entry name" value="Trp_halogenase"/>
    <property type="match status" value="1"/>
</dbReference>
<organism evidence="1 2">
    <name type="scientific">Pseudoalteromonas xiamenensis</name>
    <dbReference type="NCBI Taxonomy" id="882626"/>
    <lineage>
        <taxon>Bacteria</taxon>
        <taxon>Pseudomonadati</taxon>
        <taxon>Pseudomonadota</taxon>
        <taxon>Gammaproteobacteria</taxon>
        <taxon>Alteromonadales</taxon>
        <taxon>Pseudoalteromonadaceae</taxon>
        <taxon>Pseudoalteromonas</taxon>
    </lineage>
</organism>
<dbReference type="Gene3D" id="3.50.50.60">
    <property type="entry name" value="FAD/NAD(P)-binding domain"/>
    <property type="match status" value="1"/>
</dbReference>
<sequence length="366" mass="40477">MKFDCVIAGAGPSACACALILRQAGLSVCLVAPESEVESEFSVGESLPGAAIALLNRMGIRCLSDILSPLQVSACTGNASSWGSNIWHRNDAVQNPQGGGWHIDRTAFNRALINYVEQSGVMRFKSKLANAMFDSSWKISLENTTAVLDSRFLLDATGRASVVSRLVGFKKQYIDSQTAVVAWLESAKDDKEQLTRIKAVHDGWWYSARLPILSKNGLPVRVVAKFSLPKTAKQTNHEAQFLDELNESNLLPVRWHGKQMLAPLQLKDASVSRLVQFSDAQKGFLAIGDAVLSFDPLSSQGMFFALYSGVKAAENVLFNHDKLNNDFTDYDRTIESVFHANQKSRKLYYASEHRFADSAFWRTKFA</sequence>
<evidence type="ECO:0000313" key="2">
    <source>
        <dbReference type="Proteomes" id="UP000664904"/>
    </source>
</evidence>
<name>A0A975HLN7_9GAMM</name>
<reference evidence="1" key="1">
    <citation type="submission" date="2021-03" db="EMBL/GenBank/DDBJ databases">
        <title>Complete Genome of Pseudoalteromonas xiamenensis STKMTI.2, a new potential marine bacterium producing anti-Vibrio compounds.</title>
        <authorList>
            <person name="Handayani D.P."/>
            <person name="Isnansetyo A."/>
            <person name="Istiqomah I."/>
            <person name="Jumina J."/>
        </authorList>
    </citation>
    <scope>NUCLEOTIDE SEQUENCE</scope>
    <source>
        <strain evidence="1">STKMTI.2</strain>
    </source>
</reference>
<dbReference type="SUPFAM" id="SSF51905">
    <property type="entry name" value="FAD/NAD(P)-binding domain"/>
    <property type="match status" value="1"/>
</dbReference>
<dbReference type="InterPro" id="IPR050816">
    <property type="entry name" value="Flavin-dep_Halogenase_NPB"/>
</dbReference>
<dbReference type="PROSITE" id="PS51257">
    <property type="entry name" value="PROKAR_LIPOPROTEIN"/>
    <property type="match status" value="1"/>
</dbReference>
<dbReference type="EMBL" id="CP072133">
    <property type="protein sequence ID" value="QTH72278.1"/>
    <property type="molecule type" value="Genomic_DNA"/>
</dbReference>
<dbReference type="Proteomes" id="UP000664904">
    <property type="component" value="Chromosome"/>
</dbReference>